<evidence type="ECO:0000313" key="2">
    <source>
        <dbReference type="Proteomes" id="UP000721861"/>
    </source>
</evidence>
<dbReference type="PANTHER" id="PTHR39624:SF2">
    <property type="entry name" value="OSMC-LIKE PROTEIN"/>
    <property type="match status" value="1"/>
</dbReference>
<dbReference type="EMBL" id="JAGUCN010000001">
    <property type="protein sequence ID" value="MBS2209974.1"/>
    <property type="molecule type" value="Genomic_DNA"/>
</dbReference>
<accession>A0ABS5K4N6</accession>
<reference evidence="1 2" key="1">
    <citation type="journal article" date="2014" name="Int. J. Syst. Evol. Microbiol.">
        <title>Carboxylicivirga gen. nov. in the family Marinilabiliaceae with two novel species, Carboxylicivirga mesophila sp. nov. and Carboxylicivirga taeanensis sp. nov., and reclassification of Cytophaga fermentans as Saccharicrinis fermentans gen. nov., comb. nov.</title>
        <authorList>
            <person name="Yang S.H."/>
            <person name="Seo H.S."/>
            <person name="Woo J.H."/>
            <person name="Oh H.M."/>
            <person name="Jang H."/>
            <person name="Lee J.H."/>
            <person name="Kim S.J."/>
            <person name="Kwon K.K."/>
        </authorList>
    </citation>
    <scope>NUCLEOTIDE SEQUENCE [LARGE SCALE GENOMIC DNA]</scope>
    <source>
        <strain evidence="1 2">JCM 18290</strain>
    </source>
</reference>
<dbReference type="Proteomes" id="UP000721861">
    <property type="component" value="Unassembled WGS sequence"/>
</dbReference>
<dbReference type="InterPro" id="IPR003718">
    <property type="entry name" value="OsmC/Ohr_fam"/>
</dbReference>
<dbReference type="PANTHER" id="PTHR39624">
    <property type="entry name" value="PROTEIN INVOLVED IN RIMO-MEDIATED BETA-METHYLTHIOLATION OF RIBOSOMAL PROTEIN S12 YCAO"/>
    <property type="match status" value="1"/>
</dbReference>
<proteinExistence type="predicted"/>
<dbReference type="InterPro" id="IPR036102">
    <property type="entry name" value="OsmC/Ohrsf"/>
</dbReference>
<protein>
    <submittedName>
        <fullName evidence="1">OsmC family protein</fullName>
    </submittedName>
</protein>
<dbReference type="Pfam" id="PF02566">
    <property type="entry name" value="OsmC"/>
    <property type="match status" value="1"/>
</dbReference>
<comment type="caution">
    <text evidence="1">The sequence shown here is derived from an EMBL/GenBank/DDBJ whole genome shotgun (WGS) entry which is preliminary data.</text>
</comment>
<keyword evidence="2" id="KW-1185">Reference proteome</keyword>
<gene>
    <name evidence="1" type="ORF">KEM09_01065</name>
</gene>
<sequence>MMTTIKTKYLGGLRTENIHLQSGAKIITDAPCDNRGKGQSFSPTDMLATALGNCILTIMGIKAMDNDIDIEGTELDITKVMAENPRRVAEVVMEFRFPQKGYSEEQKALIESVAGTSPVPLSVHPDLKQTIRFIW</sequence>
<organism evidence="1 2">
    <name type="scientific">Carboxylicivirga mesophila</name>
    <dbReference type="NCBI Taxonomy" id="1166478"/>
    <lineage>
        <taxon>Bacteria</taxon>
        <taxon>Pseudomonadati</taxon>
        <taxon>Bacteroidota</taxon>
        <taxon>Bacteroidia</taxon>
        <taxon>Marinilabiliales</taxon>
        <taxon>Marinilabiliaceae</taxon>
        <taxon>Carboxylicivirga</taxon>
    </lineage>
</organism>
<evidence type="ECO:0000313" key="1">
    <source>
        <dbReference type="EMBL" id="MBS2209974.1"/>
    </source>
</evidence>
<dbReference type="InterPro" id="IPR015946">
    <property type="entry name" value="KH_dom-like_a/b"/>
</dbReference>
<dbReference type="Gene3D" id="3.30.300.20">
    <property type="match status" value="1"/>
</dbReference>
<name>A0ABS5K4N6_9BACT</name>
<dbReference type="SUPFAM" id="SSF82784">
    <property type="entry name" value="OsmC-like"/>
    <property type="match status" value="1"/>
</dbReference>